<reference evidence="2 3" key="1">
    <citation type="journal article" date="2015" name="Nature">
        <title>rRNA introns, odd ribosomes, and small enigmatic genomes across a large radiation of phyla.</title>
        <authorList>
            <person name="Brown C.T."/>
            <person name="Hug L.A."/>
            <person name="Thomas B.C."/>
            <person name="Sharon I."/>
            <person name="Castelle C.J."/>
            <person name="Singh A."/>
            <person name="Wilkins M.J."/>
            <person name="Williams K.H."/>
            <person name="Banfield J.F."/>
        </authorList>
    </citation>
    <scope>NUCLEOTIDE SEQUENCE [LARGE SCALE GENOMIC DNA]</scope>
</reference>
<dbReference type="EMBL" id="LCDD01000018">
    <property type="protein sequence ID" value="KKS46340.1"/>
    <property type="molecule type" value="Genomic_DNA"/>
</dbReference>
<evidence type="ECO:0000256" key="1">
    <source>
        <dbReference type="SAM" id="Phobius"/>
    </source>
</evidence>
<sequence>MKLIILSLFWFPTTVILLTLSMLTLLNFERYQSFFGQKSVKREIIYFDNQGKLNLTTSRIPSQDARIAILKKFLNEYKSPLVEVVDDIIRQSDIYGLDYALIPAIAMQESGGCKVLPPDSHNCWGFGIYGDKKVYFGSYDEAINAVAKTIKEAYIKKGLTNPTLVEDRWTPSSKGNWSYSVNFFIGKIREYERNYPAT</sequence>
<organism evidence="2 3">
    <name type="scientific">Candidatus Gottesmanbacteria bacterium GW2011_GWA2_42_18</name>
    <dbReference type="NCBI Taxonomy" id="1618442"/>
    <lineage>
        <taxon>Bacteria</taxon>
        <taxon>Candidatus Gottesmaniibacteriota</taxon>
    </lineage>
</organism>
<keyword evidence="1" id="KW-1133">Transmembrane helix</keyword>
<dbReference type="Proteomes" id="UP000034320">
    <property type="component" value="Unassembled WGS sequence"/>
</dbReference>
<proteinExistence type="predicted"/>
<name>A0A0G0ZC76_9BACT</name>
<comment type="caution">
    <text evidence="2">The sequence shown here is derived from an EMBL/GenBank/DDBJ whole genome shotgun (WGS) entry which is preliminary data.</text>
</comment>
<evidence type="ECO:0000313" key="3">
    <source>
        <dbReference type="Proteomes" id="UP000034320"/>
    </source>
</evidence>
<feature type="transmembrane region" description="Helical" evidence="1">
    <location>
        <begin position="6"/>
        <end position="28"/>
    </location>
</feature>
<dbReference type="AlphaFoldDB" id="A0A0G0ZC76"/>
<protein>
    <recommendedName>
        <fullName evidence="4">Mannosyl-glycoprotein endo-beta-N-acetylglucosamidase-like domain-containing protein</fullName>
    </recommendedName>
</protein>
<keyword evidence="1" id="KW-0472">Membrane</keyword>
<accession>A0A0G0ZC76</accession>
<gene>
    <name evidence="2" type="ORF">UV09_C0018G0016</name>
</gene>
<evidence type="ECO:0008006" key="4">
    <source>
        <dbReference type="Google" id="ProtNLM"/>
    </source>
</evidence>
<evidence type="ECO:0000313" key="2">
    <source>
        <dbReference type="EMBL" id="KKS46340.1"/>
    </source>
</evidence>
<keyword evidence="1" id="KW-0812">Transmembrane</keyword>